<organism evidence="1 2">
    <name type="scientific">Scutellospora calospora</name>
    <dbReference type="NCBI Taxonomy" id="85575"/>
    <lineage>
        <taxon>Eukaryota</taxon>
        <taxon>Fungi</taxon>
        <taxon>Fungi incertae sedis</taxon>
        <taxon>Mucoromycota</taxon>
        <taxon>Glomeromycotina</taxon>
        <taxon>Glomeromycetes</taxon>
        <taxon>Diversisporales</taxon>
        <taxon>Gigasporaceae</taxon>
        <taxon>Scutellospora</taxon>
    </lineage>
</organism>
<dbReference type="EMBL" id="CAJVPM010027235">
    <property type="protein sequence ID" value="CAG8665427.1"/>
    <property type="molecule type" value="Genomic_DNA"/>
</dbReference>
<sequence length="79" mass="9130">MSSISHNVSDVEHQQNIFANNFWGRDDAGFEVLTTRLKHAKQTCEEIKNLFHERALIEEEYAKRLSKLSKIQIGKDEVG</sequence>
<dbReference type="Proteomes" id="UP000789860">
    <property type="component" value="Unassembled WGS sequence"/>
</dbReference>
<evidence type="ECO:0000313" key="1">
    <source>
        <dbReference type="EMBL" id="CAG8665427.1"/>
    </source>
</evidence>
<reference evidence="1" key="1">
    <citation type="submission" date="2021-06" db="EMBL/GenBank/DDBJ databases">
        <authorList>
            <person name="Kallberg Y."/>
            <person name="Tangrot J."/>
            <person name="Rosling A."/>
        </authorList>
    </citation>
    <scope>NUCLEOTIDE SEQUENCE</scope>
    <source>
        <strain evidence="1">AU212A</strain>
    </source>
</reference>
<accession>A0ACA9NN25</accession>
<protein>
    <submittedName>
        <fullName evidence="1">800_t:CDS:1</fullName>
    </submittedName>
</protein>
<name>A0ACA9NN25_9GLOM</name>
<keyword evidence="2" id="KW-1185">Reference proteome</keyword>
<feature type="non-terminal residue" evidence="1">
    <location>
        <position position="79"/>
    </location>
</feature>
<evidence type="ECO:0000313" key="2">
    <source>
        <dbReference type="Proteomes" id="UP000789860"/>
    </source>
</evidence>
<gene>
    <name evidence="1" type="ORF">SCALOS_LOCUS9186</name>
</gene>
<proteinExistence type="predicted"/>
<comment type="caution">
    <text evidence="1">The sequence shown here is derived from an EMBL/GenBank/DDBJ whole genome shotgun (WGS) entry which is preliminary data.</text>
</comment>